<evidence type="ECO:0000256" key="1">
    <source>
        <dbReference type="SAM" id="MobiDB-lite"/>
    </source>
</evidence>
<evidence type="ECO:0000313" key="3">
    <source>
        <dbReference type="EMBL" id="CAL1173934.1"/>
    </source>
</evidence>
<sequence length="356" mass="39027">MWIGGRKGRIGLQGGSPGNVRAHSGDLPIAPESGGAGPGRRNLYAMLLKGAGEGMAGAHLEVKPNAWKSASNFVVGQSGGSVQPPRAPPPDFPPWVHVDSHLCYKATSGKTMEVIVKEISVDKGSVKIVFAENEKIWKTIPISTITSKDNPLLGQWGAEQRDRRVKKKPGDEGLKQLVRDAIDAVQGERSAAGAVELRLPFPSFCGRSLTRTVHDLDTAIQDWMGQHGKPLALARVKSSLQLSSFQSADDSLCVTLRLSDGSEAVGSYRQDFQQPLQKLKELRALHQLRGDEVFKAARIGRIWKLEELISLNWGIQLVAFSPCSYSPVARDRPPSGVKPYLTRFHWRNGAWHWIHT</sequence>
<dbReference type="EMBL" id="CAMXCT010006819">
    <property type="protein sequence ID" value="CAI4020559.1"/>
    <property type="molecule type" value="Genomic_DNA"/>
</dbReference>
<dbReference type="EMBL" id="CAMXCT020006819">
    <property type="protein sequence ID" value="CAL1173934.1"/>
    <property type="molecule type" value="Genomic_DNA"/>
</dbReference>
<dbReference type="AlphaFoldDB" id="A0A9P1M611"/>
<accession>A0A9P1M611</accession>
<name>A0A9P1M611_9DINO</name>
<reference evidence="3" key="2">
    <citation type="submission" date="2024-04" db="EMBL/GenBank/DDBJ databases">
        <authorList>
            <person name="Chen Y."/>
            <person name="Shah S."/>
            <person name="Dougan E. K."/>
            <person name="Thang M."/>
            <person name="Chan C."/>
        </authorList>
    </citation>
    <scope>NUCLEOTIDE SEQUENCE [LARGE SCALE GENOMIC DNA]</scope>
</reference>
<dbReference type="OrthoDB" id="426161at2759"/>
<feature type="region of interest" description="Disordered" evidence="1">
    <location>
        <begin position="1"/>
        <end position="35"/>
    </location>
</feature>
<dbReference type="Proteomes" id="UP001152797">
    <property type="component" value="Unassembled WGS sequence"/>
</dbReference>
<comment type="caution">
    <text evidence="2">The sequence shown here is derived from an EMBL/GenBank/DDBJ whole genome shotgun (WGS) entry which is preliminary data.</text>
</comment>
<organism evidence="2">
    <name type="scientific">Cladocopium goreaui</name>
    <dbReference type="NCBI Taxonomy" id="2562237"/>
    <lineage>
        <taxon>Eukaryota</taxon>
        <taxon>Sar</taxon>
        <taxon>Alveolata</taxon>
        <taxon>Dinophyceae</taxon>
        <taxon>Suessiales</taxon>
        <taxon>Symbiodiniaceae</taxon>
        <taxon>Cladocopium</taxon>
    </lineage>
</organism>
<gene>
    <name evidence="2" type="ORF">C1SCF055_LOCUS44971</name>
</gene>
<evidence type="ECO:0000313" key="2">
    <source>
        <dbReference type="EMBL" id="CAI4020559.1"/>
    </source>
</evidence>
<dbReference type="EMBL" id="CAMXCT030006819">
    <property type="protein sequence ID" value="CAL4807871.1"/>
    <property type="molecule type" value="Genomic_DNA"/>
</dbReference>
<protein>
    <submittedName>
        <fullName evidence="2">Uncharacterized protein</fullName>
    </submittedName>
</protein>
<reference evidence="2" key="1">
    <citation type="submission" date="2022-10" db="EMBL/GenBank/DDBJ databases">
        <authorList>
            <person name="Chen Y."/>
            <person name="Dougan E. K."/>
            <person name="Chan C."/>
            <person name="Rhodes N."/>
            <person name="Thang M."/>
        </authorList>
    </citation>
    <scope>NUCLEOTIDE SEQUENCE</scope>
</reference>
<proteinExistence type="predicted"/>
<evidence type="ECO:0000313" key="4">
    <source>
        <dbReference type="Proteomes" id="UP001152797"/>
    </source>
</evidence>
<keyword evidence="4" id="KW-1185">Reference proteome</keyword>